<sequence>MIMAIELVTGKKGTVHVDSADDGALYAAIAGKGEYVLDLDDRLACTMTTANKAHVASGHGLMQGRHWLIDAEGVDLTIQNGTQGQKRNDLIVARYECDAKNGNIESVALKVIKGTPTTGTPADPACTRGDILEGAALVNEQPLWRIPLNGITVGTPIQMFDVLTPAKEAWDSVAPVDLGGHWSMLQLPDNCAIFTFWDSFTLLKAGENIKTIELPRRVESCLYAGIARRTGGWSAKDAYINKTTYDSVELVAWPDAESSIGLHFDYQLVWIGKLSSGSG</sequence>
<organism evidence="1">
    <name type="scientific">Siphoviridae sp. ctZi05</name>
    <dbReference type="NCBI Taxonomy" id="2826385"/>
    <lineage>
        <taxon>Viruses</taxon>
        <taxon>Duplodnaviria</taxon>
        <taxon>Heunggongvirae</taxon>
        <taxon>Uroviricota</taxon>
        <taxon>Caudoviricetes</taxon>
    </lineage>
</organism>
<proteinExistence type="predicted"/>
<evidence type="ECO:0000313" key="1">
    <source>
        <dbReference type="EMBL" id="DAD87977.1"/>
    </source>
</evidence>
<dbReference type="EMBL" id="BK015032">
    <property type="protein sequence ID" value="DAD87977.1"/>
    <property type="molecule type" value="Genomic_DNA"/>
</dbReference>
<accession>A0A8S5N049</accession>
<protein>
    <submittedName>
        <fullName evidence="1">Uncharacterized protein</fullName>
    </submittedName>
</protein>
<name>A0A8S5N049_9CAUD</name>
<reference evidence="1" key="1">
    <citation type="journal article" date="2021" name="Proc. Natl. Acad. Sci. U.S.A.">
        <title>A Catalog of Tens of Thousands of Viruses from Human Metagenomes Reveals Hidden Associations with Chronic Diseases.</title>
        <authorList>
            <person name="Tisza M.J."/>
            <person name="Buck C.B."/>
        </authorList>
    </citation>
    <scope>NUCLEOTIDE SEQUENCE</scope>
    <source>
        <strain evidence="1">CtZi05</strain>
    </source>
</reference>